<dbReference type="Proteomes" id="UP000235388">
    <property type="component" value="Unassembled WGS sequence"/>
</dbReference>
<proteinExistence type="predicted"/>
<keyword evidence="7" id="KW-1185">Reference proteome</keyword>
<name>A0A2N5T6M0_9BASI</name>
<evidence type="ECO:0000256" key="5">
    <source>
        <dbReference type="ARBA" id="ARBA00023242"/>
    </source>
</evidence>
<evidence type="ECO:0000313" key="6">
    <source>
        <dbReference type="EMBL" id="PLW21134.1"/>
    </source>
</evidence>
<dbReference type="Gene3D" id="3.80.10.10">
    <property type="entry name" value="Ribonuclease Inhibitor"/>
    <property type="match status" value="1"/>
</dbReference>
<comment type="subcellular location">
    <subcellularLocation>
        <location evidence="1">Nucleus</location>
    </subcellularLocation>
</comment>
<organism evidence="6 7">
    <name type="scientific">Puccinia coronata f. sp. avenae</name>
    <dbReference type="NCBI Taxonomy" id="200324"/>
    <lineage>
        <taxon>Eukaryota</taxon>
        <taxon>Fungi</taxon>
        <taxon>Dikarya</taxon>
        <taxon>Basidiomycota</taxon>
        <taxon>Pucciniomycotina</taxon>
        <taxon>Pucciniomycetes</taxon>
        <taxon>Pucciniales</taxon>
        <taxon>Pucciniaceae</taxon>
        <taxon>Puccinia</taxon>
    </lineage>
</organism>
<dbReference type="PANTHER" id="PTHR11988">
    <property type="entry name" value="THYROTROPH EMBRYONIC FACTOR RELATED"/>
    <property type="match status" value="1"/>
</dbReference>
<evidence type="ECO:0000256" key="1">
    <source>
        <dbReference type="ARBA" id="ARBA00004123"/>
    </source>
</evidence>
<reference evidence="6 7" key="1">
    <citation type="submission" date="2017-11" db="EMBL/GenBank/DDBJ databases">
        <title>De novo assembly and phasing of dikaryotic genomes from two isolates of Puccinia coronata f. sp. avenae, the causal agent of oat crown rust.</title>
        <authorList>
            <person name="Miller M.E."/>
            <person name="Zhang Y."/>
            <person name="Omidvar V."/>
            <person name="Sperschneider J."/>
            <person name="Schwessinger B."/>
            <person name="Raley C."/>
            <person name="Palmer J.M."/>
            <person name="Garnica D."/>
            <person name="Upadhyaya N."/>
            <person name="Rathjen J."/>
            <person name="Taylor J.M."/>
            <person name="Park R.F."/>
            <person name="Dodds P.N."/>
            <person name="Hirsch C.D."/>
            <person name="Kianian S.F."/>
            <person name="Figueroa M."/>
        </authorList>
    </citation>
    <scope>NUCLEOTIDE SEQUENCE [LARGE SCALE GENOMIC DNA]</scope>
    <source>
        <strain evidence="6">12NC29</strain>
    </source>
</reference>
<dbReference type="InterPro" id="IPR040223">
    <property type="entry name" value="PAR_bZIP"/>
</dbReference>
<keyword evidence="2" id="KW-0805">Transcription regulation</keyword>
<evidence type="ECO:0000256" key="3">
    <source>
        <dbReference type="ARBA" id="ARBA00023125"/>
    </source>
</evidence>
<dbReference type="GO" id="GO:0000978">
    <property type="term" value="F:RNA polymerase II cis-regulatory region sequence-specific DNA binding"/>
    <property type="evidence" value="ECO:0007669"/>
    <property type="project" value="TreeGrafter"/>
</dbReference>
<gene>
    <name evidence="6" type="ORF">PCANC_05492</name>
</gene>
<dbReference type="InterPro" id="IPR032675">
    <property type="entry name" value="LRR_dom_sf"/>
</dbReference>
<evidence type="ECO:0000313" key="7">
    <source>
        <dbReference type="Proteomes" id="UP000235388"/>
    </source>
</evidence>
<dbReference type="GO" id="GO:0005634">
    <property type="term" value="C:nucleus"/>
    <property type="evidence" value="ECO:0007669"/>
    <property type="project" value="UniProtKB-SubCell"/>
</dbReference>
<protein>
    <recommendedName>
        <fullName evidence="8">F-box domain-containing protein</fullName>
    </recommendedName>
</protein>
<dbReference type="AlphaFoldDB" id="A0A2N5T6M0"/>
<keyword evidence="4" id="KW-0804">Transcription</keyword>
<sequence>MFHSGRAISSTPASTLGRRSDRIVHRLGMARFADLPAELVIQIIHHLFYAGGSYVDPYPLSGHPFLELDHTQLDCSAEAKPRPHEGLYRWRGPRGCRPVDPHQASWPNGLPSNPLLPLALVNHTFRQCVQELLFKSVYLCNVAAAGTFLKALTCGSKVSNRRRKHHENGPSRLSQHVRSIQFSWHHSRSTGKRGASLFCKILQNCPLLQNVYISNPFPLAFKENMLEALASKPLIKELVVCYGSEFHDSNFKWTPDEIVSQLFSHWDFLETVEFYGISDWSSHHDPSREPAPTSIPVLNCAIRTLILRDNKLDELTLSNLLKSCGESMYTLKITGPHLHLDPEAFARVLRDSTNPNLESLIIMKPVRSAYWIEFMNPNLELSPGILETVFDSPTTLRNLKTLSFYADLIATDYLLPRLPKSLVKLCMGQCRISASRFINALAISSGHNERSLPNLMCLSVNGPRKCRWSAEEKIAVQLAVEVRGGCFHTFCD</sequence>
<comment type="caution">
    <text evidence="6">The sequence shown here is derived from an EMBL/GenBank/DDBJ whole genome shotgun (WGS) entry which is preliminary data.</text>
</comment>
<evidence type="ECO:0000256" key="2">
    <source>
        <dbReference type="ARBA" id="ARBA00023015"/>
    </source>
</evidence>
<evidence type="ECO:0008006" key="8">
    <source>
        <dbReference type="Google" id="ProtNLM"/>
    </source>
</evidence>
<dbReference type="EMBL" id="PGCJ01000787">
    <property type="protein sequence ID" value="PLW21134.1"/>
    <property type="molecule type" value="Genomic_DNA"/>
</dbReference>
<dbReference type="PANTHER" id="PTHR11988:SF27">
    <property type="entry name" value="GH27708P"/>
    <property type="match status" value="1"/>
</dbReference>
<dbReference type="SUPFAM" id="SSF52047">
    <property type="entry name" value="RNI-like"/>
    <property type="match status" value="1"/>
</dbReference>
<accession>A0A2N5T6M0</accession>
<keyword evidence="5" id="KW-0539">Nucleus</keyword>
<evidence type="ECO:0000256" key="4">
    <source>
        <dbReference type="ARBA" id="ARBA00023163"/>
    </source>
</evidence>
<dbReference type="GO" id="GO:0000981">
    <property type="term" value="F:DNA-binding transcription factor activity, RNA polymerase II-specific"/>
    <property type="evidence" value="ECO:0007669"/>
    <property type="project" value="TreeGrafter"/>
</dbReference>
<keyword evidence="3" id="KW-0238">DNA-binding</keyword>
<dbReference type="OrthoDB" id="2529772at2759"/>